<organism evidence="4 5">
    <name type="scientific">Chryseobacterium piscicola</name>
    <dbReference type="NCBI Taxonomy" id="551459"/>
    <lineage>
        <taxon>Bacteria</taxon>
        <taxon>Pseudomonadati</taxon>
        <taxon>Bacteroidota</taxon>
        <taxon>Flavobacteriia</taxon>
        <taxon>Flavobacteriales</taxon>
        <taxon>Weeksellaceae</taxon>
        <taxon>Chryseobacterium group</taxon>
        <taxon>Chryseobacterium</taxon>
    </lineage>
</organism>
<evidence type="ECO:0000313" key="6">
    <source>
        <dbReference type="Proteomes" id="UP000238314"/>
    </source>
</evidence>
<evidence type="ECO:0000313" key="4">
    <source>
        <dbReference type="EMBL" id="SIS54657.1"/>
    </source>
</evidence>
<dbReference type="RefSeq" id="WP_076448977.1">
    <property type="nucleotide sequence ID" value="NZ_FTOJ01000001.1"/>
</dbReference>
<dbReference type="EMBL" id="MUGO01000003">
    <property type="protein sequence ID" value="PQA96587.1"/>
    <property type="molecule type" value="Genomic_DNA"/>
</dbReference>
<dbReference type="Proteomes" id="UP000238314">
    <property type="component" value="Unassembled WGS sequence"/>
</dbReference>
<feature type="transmembrane region" description="Helical" evidence="1">
    <location>
        <begin position="16"/>
        <end position="32"/>
    </location>
</feature>
<dbReference type="Pfam" id="PF13239">
    <property type="entry name" value="2TM"/>
    <property type="match status" value="1"/>
</dbReference>
<reference evidence="4" key="3">
    <citation type="submission" date="2017-01" db="EMBL/GenBank/DDBJ databases">
        <authorList>
            <person name="Mah S.A."/>
            <person name="Swanson W.J."/>
            <person name="Moy G.W."/>
            <person name="Vacquier V.D."/>
        </authorList>
    </citation>
    <scope>NUCLEOTIDE SEQUENCE [LARGE SCALE GENOMIC DNA]</scope>
    <source>
        <strain evidence="4">DSM 21068</strain>
    </source>
</reference>
<dbReference type="AlphaFoldDB" id="A0A1N7JZA0"/>
<feature type="domain" description="2TM" evidence="2">
    <location>
        <begin position="4"/>
        <end position="82"/>
    </location>
</feature>
<evidence type="ECO:0000313" key="5">
    <source>
        <dbReference type="Proteomes" id="UP000186246"/>
    </source>
</evidence>
<reference evidence="5" key="2">
    <citation type="submission" date="2017-01" db="EMBL/GenBank/DDBJ databases">
        <authorList>
            <person name="Varghese N."/>
            <person name="Submissions S."/>
        </authorList>
    </citation>
    <scope>NUCLEOTIDE SEQUENCE [LARGE SCALE GENOMIC DNA]</scope>
    <source>
        <strain evidence="5">DSM 21068</strain>
    </source>
</reference>
<feature type="transmembrane region" description="Helical" evidence="1">
    <location>
        <begin position="44"/>
        <end position="68"/>
    </location>
</feature>
<keyword evidence="1" id="KW-1133">Transmembrane helix</keyword>
<accession>A0A1N7JZA0</accession>
<name>A0A1N7JZA0_9FLAO</name>
<gene>
    <name evidence="3" type="ORF">B0A70_05595</name>
    <name evidence="4" type="ORF">SAMN05421796_101226</name>
</gene>
<dbReference type="EMBL" id="FTOJ01000001">
    <property type="protein sequence ID" value="SIS54657.1"/>
    <property type="molecule type" value="Genomic_DNA"/>
</dbReference>
<evidence type="ECO:0000256" key="1">
    <source>
        <dbReference type="SAM" id="Phobius"/>
    </source>
</evidence>
<keyword evidence="6" id="KW-1185">Reference proteome</keyword>
<dbReference type="STRING" id="551459.SAMN05421796_101226"/>
<protein>
    <submittedName>
        <fullName evidence="4">2TM domain-containing protein</fullName>
    </submittedName>
</protein>
<sequence length="88" mass="10392">MEYKNAQEKVKELKSFYKNCMWFAIVALFIFTRRITRFGDFEEAIISGSIILTIWGIVIAVKAVKIFILNSEWEEKIRQNEIKKSKSL</sequence>
<dbReference type="OrthoDB" id="1260494at2"/>
<evidence type="ECO:0000313" key="3">
    <source>
        <dbReference type="EMBL" id="PQA96587.1"/>
    </source>
</evidence>
<evidence type="ECO:0000259" key="2">
    <source>
        <dbReference type="Pfam" id="PF13239"/>
    </source>
</evidence>
<dbReference type="Proteomes" id="UP000186246">
    <property type="component" value="Unassembled WGS sequence"/>
</dbReference>
<reference evidence="3 6" key="1">
    <citation type="submission" date="2016-11" db="EMBL/GenBank/DDBJ databases">
        <title>Whole genomes of Flavobacteriaceae.</title>
        <authorList>
            <person name="Stine C."/>
            <person name="Li C."/>
            <person name="Tadesse D."/>
        </authorList>
    </citation>
    <scope>NUCLEOTIDE SEQUENCE [LARGE SCALE GENOMIC DNA]</scope>
    <source>
        <strain evidence="3 6">DSM 21068</strain>
    </source>
</reference>
<keyword evidence="1" id="KW-0812">Transmembrane</keyword>
<proteinExistence type="predicted"/>
<keyword evidence="1" id="KW-0472">Membrane</keyword>
<dbReference type="InterPro" id="IPR025698">
    <property type="entry name" value="2TM_dom"/>
</dbReference>